<evidence type="ECO:0000259" key="5">
    <source>
        <dbReference type="Pfam" id="PF17841"/>
    </source>
</evidence>
<accession>A0A7V7VQQ4</accession>
<dbReference type="InterPro" id="IPR041533">
    <property type="entry name" value="Bep_BID"/>
</dbReference>
<dbReference type="GO" id="GO:0016301">
    <property type="term" value="F:kinase activity"/>
    <property type="evidence" value="ECO:0007669"/>
    <property type="project" value="InterPro"/>
</dbReference>
<evidence type="ECO:0000256" key="2">
    <source>
        <dbReference type="ARBA" id="ARBA00022840"/>
    </source>
</evidence>
<comment type="caution">
    <text evidence="6">The sequence shown here is derived from an EMBL/GenBank/DDBJ whole genome shotgun (WGS) entry which is preliminary data.</text>
</comment>
<dbReference type="EMBL" id="WBVY01000009">
    <property type="protein sequence ID" value="KAB2654901.1"/>
    <property type="molecule type" value="Genomic_DNA"/>
</dbReference>
<proteinExistence type="predicted"/>
<dbReference type="SUPFAM" id="SSF52540">
    <property type="entry name" value="P-loop containing nucleoside triphosphate hydrolases"/>
    <property type="match status" value="1"/>
</dbReference>
<dbReference type="InterPro" id="IPR010488">
    <property type="entry name" value="Zeta_toxin_domain"/>
</dbReference>
<dbReference type="AlphaFoldDB" id="A0A7V7VQQ4"/>
<evidence type="ECO:0000313" key="6">
    <source>
        <dbReference type="EMBL" id="KAB2654901.1"/>
    </source>
</evidence>
<dbReference type="Gene3D" id="3.40.50.300">
    <property type="entry name" value="P-loop containing nucleotide triphosphate hydrolases"/>
    <property type="match status" value="1"/>
</dbReference>
<evidence type="ECO:0000259" key="4">
    <source>
        <dbReference type="Pfam" id="PF06414"/>
    </source>
</evidence>
<name>A0A7V7VQQ4_9HYPH</name>
<evidence type="ECO:0000313" key="7">
    <source>
        <dbReference type="Proteomes" id="UP000460650"/>
    </source>
</evidence>
<reference evidence="6 7" key="1">
    <citation type="submission" date="2019-09" db="EMBL/GenBank/DDBJ databases">
        <title>Taxonomic organization of the family Brucellaceae based on a phylogenomic approach.</title>
        <authorList>
            <person name="Leclercq S."/>
            <person name="Cloeckaert A."/>
            <person name="Zygmunt M.S."/>
        </authorList>
    </citation>
    <scope>NUCLEOTIDE SEQUENCE [LARGE SCALE GENOMIC DNA]</scope>
    <source>
        <strain evidence="6 7">TA93</strain>
    </source>
</reference>
<feature type="domain" description="Zeta toxin" evidence="4">
    <location>
        <begin position="33"/>
        <end position="222"/>
    </location>
</feature>
<gene>
    <name evidence="6" type="ORF">F9K94_22845</name>
</gene>
<feature type="region of interest" description="Disordered" evidence="3">
    <location>
        <begin position="292"/>
        <end position="350"/>
    </location>
</feature>
<protein>
    <submittedName>
        <fullName evidence="6">AAA family ATPase</fullName>
    </submittedName>
</protein>
<dbReference type="RefSeq" id="WP_151648868.1">
    <property type="nucleotide sequence ID" value="NZ_WBVY01000009.1"/>
</dbReference>
<keyword evidence="1" id="KW-0547">Nucleotide-binding</keyword>
<keyword evidence="2" id="KW-0067">ATP-binding</keyword>
<evidence type="ECO:0000256" key="1">
    <source>
        <dbReference type="ARBA" id="ARBA00022741"/>
    </source>
</evidence>
<dbReference type="Proteomes" id="UP000460650">
    <property type="component" value="Unassembled WGS sequence"/>
</dbReference>
<dbReference type="Pfam" id="PF17841">
    <property type="entry name" value="Bep_C_terminal"/>
    <property type="match status" value="1"/>
</dbReference>
<dbReference type="InterPro" id="IPR027417">
    <property type="entry name" value="P-loop_NTPase"/>
</dbReference>
<feature type="compositionally biased region" description="Basic and acidic residues" evidence="3">
    <location>
        <begin position="320"/>
        <end position="336"/>
    </location>
</feature>
<feature type="compositionally biased region" description="Basic and acidic residues" evidence="3">
    <location>
        <begin position="292"/>
        <end position="304"/>
    </location>
</feature>
<evidence type="ECO:0000256" key="3">
    <source>
        <dbReference type="SAM" id="MobiDB-lite"/>
    </source>
</evidence>
<dbReference type="GO" id="GO:0005524">
    <property type="term" value="F:ATP binding"/>
    <property type="evidence" value="ECO:0007669"/>
    <property type="project" value="UniProtKB-KW"/>
</dbReference>
<feature type="domain" description="Bartonella effector protein BID" evidence="5">
    <location>
        <begin position="368"/>
        <end position="456"/>
    </location>
</feature>
<sequence length="586" mass="64665">MAELSDHGRLSDAENERIFRTEILPDYLPAETSRADRPVLVILGGQPGAGKTALLTSSQTELEGQGPTIRIVGDDLRSYHPAFSSLQAADTERASRHTQLDAGRWTEKLLAVATERGVNVVFETTMRTPDNVARVVEKGREAGYRVEARIVAVNPRVSWQGCLYRFEEMHHAGEAARIPPRTVHDAAVAGLAASLDRIERDQLADRVVIRLRNGATVYDNEVADGRWRATPEAVSRLENARNLVMSRQESETFAATWLKVIARMEARGARAELVDEARALSKQDLAWLAVERRKTDQGDDEKRARSMKPQIGEGPAIRRAMAEDERQDRGREERRRPPPSARASDADVLIPGRNLPDLGAAEIGDALSRSVRLAEKRAEIERLSVLVYGSATAVSPSLQNIDGASAGSVAGDDVRTGKLGPLAGEGRTFLRAESPERQAAKAHLPQLAAAMEDYGRSVDFERHRVETTHREEQFRQRQEVRRPSEALATVLDVPAHEQASRLAASPDLRRELDRISTSINRRLNVDERKALSIGNAAELSRSLAVSRSQADNLIKVHAQTQAAQQLNHALRQSQARARTDGIGLKR</sequence>
<dbReference type="Pfam" id="PF06414">
    <property type="entry name" value="Zeta_toxin"/>
    <property type="match status" value="1"/>
</dbReference>
<organism evidence="6 7">
    <name type="scientific">Brucella tritici</name>
    <dbReference type="NCBI Taxonomy" id="94626"/>
    <lineage>
        <taxon>Bacteria</taxon>
        <taxon>Pseudomonadati</taxon>
        <taxon>Pseudomonadota</taxon>
        <taxon>Alphaproteobacteria</taxon>
        <taxon>Hyphomicrobiales</taxon>
        <taxon>Brucellaceae</taxon>
        <taxon>Brucella/Ochrobactrum group</taxon>
        <taxon>Brucella</taxon>
    </lineage>
</organism>